<feature type="non-terminal residue" evidence="2">
    <location>
        <position position="362"/>
    </location>
</feature>
<feature type="region of interest" description="Disordered" evidence="1">
    <location>
        <begin position="21"/>
        <end position="70"/>
    </location>
</feature>
<feature type="region of interest" description="Disordered" evidence="1">
    <location>
        <begin position="342"/>
        <end position="362"/>
    </location>
</feature>
<dbReference type="Proteomes" id="UP001177744">
    <property type="component" value="Unassembled WGS sequence"/>
</dbReference>
<proteinExistence type="predicted"/>
<gene>
    <name evidence="2" type="ORF">QTO34_016351</name>
</gene>
<sequence>GVQRHGLFLLPGLCRVQGLRERGTHHPHSRHYCRQRGGLPGRGPEPPAPQPDQLLHRVPGRHRPAPRPPGAALLGLLPALLPVELRQGLLQHLHQPGRDAVHGLHPQPLHDQPRPLLRRHGPPALPRAGHPGPGGRLPGLDLGRLHHPVLPVHPPGVEQQRRGQRGQPHPPALQSPGQPGVRPGGRAGHLLPAPAGHVHHLLPHLQDRPGAGQEDPSRRLLEGSHPPGAQSHGDAGHRDGGLHRLLVPLLHRVCLPGPERGRRRHKTFEAVGAGPLHETQPPAAHPGSRPEAGVQHPQVPAPSPIAGIRGRPPRGISGLAGPEAGPGRLRWDVRHILHKPPFPVMERQRETPFLFSQRPQSL</sequence>
<evidence type="ECO:0000313" key="2">
    <source>
        <dbReference type="EMBL" id="KAK1343571.1"/>
    </source>
</evidence>
<dbReference type="EMBL" id="JAULJE010000005">
    <property type="protein sequence ID" value="KAK1343571.1"/>
    <property type="molecule type" value="Genomic_DNA"/>
</dbReference>
<dbReference type="AlphaFoldDB" id="A0AA40I606"/>
<name>A0AA40I606_CNENI</name>
<keyword evidence="3" id="KW-1185">Reference proteome</keyword>
<accession>A0AA40I606</accession>
<organism evidence="2 3">
    <name type="scientific">Cnephaeus nilssonii</name>
    <name type="common">Northern bat</name>
    <name type="synonym">Eptesicus nilssonii</name>
    <dbReference type="NCBI Taxonomy" id="3371016"/>
    <lineage>
        <taxon>Eukaryota</taxon>
        <taxon>Metazoa</taxon>
        <taxon>Chordata</taxon>
        <taxon>Craniata</taxon>
        <taxon>Vertebrata</taxon>
        <taxon>Euteleostomi</taxon>
        <taxon>Mammalia</taxon>
        <taxon>Eutheria</taxon>
        <taxon>Laurasiatheria</taxon>
        <taxon>Chiroptera</taxon>
        <taxon>Yangochiroptera</taxon>
        <taxon>Vespertilionidae</taxon>
        <taxon>Cnephaeus</taxon>
    </lineage>
</organism>
<evidence type="ECO:0000313" key="3">
    <source>
        <dbReference type="Proteomes" id="UP001177744"/>
    </source>
</evidence>
<reference evidence="2" key="1">
    <citation type="submission" date="2023-06" db="EMBL/GenBank/DDBJ databases">
        <title>Reference genome for the Northern bat (Eptesicus nilssonii), a most northern bat species.</title>
        <authorList>
            <person name="Laine V.N."/>
            <person name="Pulliainen A.T."/>
            <person name="Lilley T.M."/>
        </authorList>
    </citation>
    <scope>NUCLEOTIDE SEQUENCE</scope>
    <source>
        <strain evidence="2">BLF_Eptnil</strain>
        <tissue evidence="2">Kidney</tissue>
    </source>
</reference>
<feature type="compositionally biased region" description="Basic residues" evidence="1">
    <location>
        <begin position="25"/>
        <end position="34"/>
    </location>
</feature>
<feature type="region of interest" description="Disordered" evidence="1">
    <location>
        <begin position="274"/>
        <end position="298"/>
    </location>
</feature>
<protein>
    <submittedName>
        <fullName evidence="2">Uncharacterized protein</fullName>
    </submittedName>
</protein>
<comment type="caution">
    <text evidence="2">The sequence shown here is derived from an EMBL/GenBank/DDBJ whole genome shotgun (WGS) entry which is preliminary data.</text>
</comment>
<feature type="region of interest" description="Disordered" evidence="1">
    <location>
        <begin position="98"/>
        <end position="240"/>
    </location>
</feature>
<evidence type="ECO:0000256" key="1">
    <source>
        <dbReference type="SAM" id="MobiDB-lite"/>
    </source>
</evidence>
<feature type="non-terminal residue" evidence="2">
    <location>
        <position position="1"/>
    </location>
</feature>